<dbReference type="Gene3D" id="1.20.120.520">
    <property type="entry name" value="nmb1532 protein domain like"/>
    <property type="match status" value="1"/>
</dbReference>
<dbReference type="Pfam" id="PF01814">
    <property type="entry name" value="Hemerythrin"/>
    <property type="match status" value="1"/>
</dbReference>
<evidence type="ECO:0000313" key="2">
    <source>
        <dbReference type="EMBL" id="RKT43150.1"/>
    </source>
</evidence>
<dbReference type="PANTHER" id="PTHR39966">
    <property type="entry name" value="BLL2471 PROTEIN-RELATED"/>
    <property type="match status" value="1"/>
</dbReference>
<gene>
    <name evidence="2" type="ORF">BDD21_0461</name>
</gene>
<evidence type="ECO:0000313" key="3">
    <source>
        <dbReference type="Proteomes" id="UP000274556"/>
    </source>
</evidence>
<proteinExistence type="predicted"/>
<evidence type="ECO:0000259" key="1">
    <source>
        <dbReference type="Pfam" id="PF01814"/>
    </source>
</evidence>
<dbReference type="EMBL" id="RBXL01000001">
    <property type="protein sequence ID" value="RKT43150.1"/>
    <property type="molecule type" value="Genomic_DNA"/>
</dbReference>
<dbReference type="RefSeq" id="WP_120795764.1">
    <property type="nucleotide sequence ID" value="NZ_RBXL01000001.1"/>
</dbReference>
<name>A0A495V388_9GAMM</name>
<accession>A0A495V388</accession>
<dbReference type="Proteomes" id="UP000274556">
    <property type="component" value="Unassembled WGS sequence"/>
</dbReference>
<dbReference type="PANTHER" id="PTHR39966:SF1">
    <property type="entry name" value="HEMERYTHRIN-LIKE DOMAIN-CONTAINING PROTEIN"/>
    <property type="match status" value="1"/>
</dbReference>
<organism evidence="2 3">
    <name type="scientific">Thiocapsa rosea</name>
    <dbReference type="NCBI Taxonomy" id="69360"/>
    <lineage>
        <taxon>Bacteria</taxon>
        <taxon>Pseudomonadati</taxon>
        <taxon>Pseudomonadota</taxon>
        <taxon>Gammaproteobacteria</taxon>
        <taxon>Chromatiales</taxon>
        <taxon>Chromatiaceae</taxon>
        <taxon>Thiocapsa</taxon>
    </lineage>
</organism>
<feature type="domain" description="Hemerythrin-like" evidence="1">
    <location>
        <begin position="7"/>
        <end position="138"/>
    </location>
</feature>
<dbReference type="InterPro" id="IPR012312">
    <property type="entry name" value="Hemerythrin-like"/>
</dbReference>
<dbReference type="OrthoDB" id="7349010at2"/>
<reference evidence="2 3" key="1">
    <citation type="submission" date="2018-10" db="EMBL/GenBank/DDBJ databases">
        <title>Genomic Encyclopedia of Archaeal and Bacterial Type Strains, Phase II (KMG-II): from individual species to whole genera.</title>
        <authorList>
            <person name="Goeker M."/>
        </authorList>
    </citation>
    <scope>NUCLEOTIDE SEQUENCE [LARGE SCALE GENOMIC DNA]</scope>
    <source>
        <strain evidence="2 3">DSM 235</strain>
    </source>
</reference>
<protein>
    <submittedName>
        <fullName evidence="2">Hemerythrin-like domain-containing protein</fullName>
    </submittedName>
</protein>
<dbReference type="GO" id="GO:0005886">
    <property type="term" value="C:plasma membrane"/>
    <property type="evidence" value="ECO:0007669"/>
    <property type="project" value="TreeGrafter"/>
</dbReference>
<sequence>MYPVMTRLAEDHVRLTKLLDLFEHLLNRFHEGAEPDYELMAEMLEYMDNYSDIVHHPTEDIIFERVLEKGTERHDVFDVLMRQHKALGQLSKRFRESLDGILHEEVLLREDVEAHGRELIGTLRAHKRLEDEEAFPIALERLSEEDWAQIEAQAPTQDDPLFGTLDPARYHALYARLSAETES</sequence>
<dbReference type="AlphaFoldDB" id="A0A495V388"/>
<keyword evidence="3" id="KW-1185">Reference proteome</keyword>
<comment type="caution">
    <text evidence="2">The sequence shown here is derived from an EMBL/GenBank/DDBJ whole genome shotgun (WGS) entry which is preliminary data.</text>
</comment>